<dbReference type="Gene3D" id="3.40.50.1820">
    <property type="entry name" value="alpha/beta hydrolase"/>
    <property type="match status" value="1"/>
</dbReference>
<dbReference type="InterPro" id="IPR000639">
    <property type="entry name" value="Epox_hydrolase-like"/>
</dbReference>
<sequence>MKKLLGVILILILALAVALGVNYAVQELKAPVPAVDLVDYGSFTNVDGINLHVRVEGLENSNKTPIILIHGFTASLYTWRFNIEDLGKKFPVYALDLPGFGYSDKPKDFQYDLDGYADFIVKFMDAMKIKKAILVGNSMGGGIAMKTALNHPDRVAKLVLIDSVGYAEVKRRFLVFALMGYPVVGEVLMSLNHRSVLEHSLKGGPYYDNSFVTDDVVDSYYNVYKTEYARKVPLIVMRNLLKNYPFKEGEIKNIAAPTLVIWGSNDRLISVDVVENFTRDIKGSSAVVFPETGHMPQEEKADLVNGLITNFANE</sequence>
<gene>
    <name evidence="2" type="ORF">JW984_00460</name>
</gene>
<dbReference type="EMBL" id="JAFGIX010000003">
    <property type="protein sequence ID" value="MBN1571649.1"/>
    <property type="molecule type" value="Genomic_DNA"/>
</dbReference>
<proteinExistence type="predicted"/>
<dbReference type="Pfam" id="PF00561">
    <property type="entry name" value="Abhydrolase_1"/>
    <property type="match status" value="1"/>
</dbReference>
<name>A0A9D8KCN4_9DELT</name>
<dbReference type="PRINTS" id="PR00412">
    <property type="entry name" value="EPOXHYDRLASE"/>
</dbReference>
<dbReference type="AlphaFoldDB" id="A0A9D8KCN4"/>
<evidence type="ECO:0000259" key="1">
    <source>
        <dbReference type="Pfam" id="PF00561"/>
    </source>
</evidence>
<dbReference type="SUPFAM" id="SSF53474">
    <property type="entry name" value="alpha/beta-Hydrolases"/>
    <property type="match status" value="1"/>
</dbReference>
<evidence type="ECO:0000313" key="3">
    <source>
        <dbReference type="Proteomes" id="UP000809273"/>
    </source>
</evidence>
<feature type="domain" description="AB hydrolase-1" evidence="1">
    <location>
        <begin position="65"/>
        <end position="301"/>
    </location>
</feature>
<dbReference type="InterPro" id="IPR000073">
    <property type="entry name" value="AB_hydrolase_1"/>
</dbReference>
<reference evidence="2" key="2">
    <citation type="submission" date="2021-01" db="EMBL/GenBank/DDBJ databases">
        <authorList>
            <person name="Hahn C.R."/>
            <person name="Youssef N.H."/>
            <person name="Elshahed M."/>
        </authorList>
    </citation>
    <scope>NUCLEOTIDE SEQUENCE</scope>
    <source>
        <strain evidence="2">Zod_Metabat.24</strain>
    </source>
</reference>
<dbReference type="GO" id="GO:0016787">
    <property type="term" value="F:hydrolase activity"/>
    <property type="evidence" value="ECO:0007669"/>
    <property type="project" value="UniProtKB-KW"/>
</dbReference>
<dbReference type="InterPro" id="IPR029058">
    <property type="entry name" value="AB_hydrolase_fold"/>
</dbReference>
<accession>A0A9D8KCN4</accession>
<dbReference type="PRINTS" id="PR00111">
    <property type="entry name" value="ABHYDROLASE"/>
</dbReference>
<keyword evidence="2" id="KW-0378">Hydrolase</keyword>
<dbReference type="PANTHER" id="PTHR46438">
    <property type="entry name" value="ALPHA/BETA-HYDROLASES SUPERFAMILY PROTEIN"/>
    <property type="match status" value="1"/>
</dbReference>
<protein>
    <submittedName>
        <fullName evidence="2">Alpha/beta fold hydrolase</fullName>
    </submittedName>
</protein>
<organism evidence="2 3">
    <name type="scientific">Candidatus Zymogenus saltonus</name>
    <dbReference type="NCBI Taxonomy" id="2844893"/>
    <lineage>
        <taxon>Bacteria</taxon>
        <taxon>Deltaproteobacteria</taxon>
        <taxon>Candidatus Zymogenia</taxon>
        <taxon>Candidatus Zymogeniales</taxon>
        <taxon>Candidatus Zymogenaceae</taxon>
        <taxon>Candidatus Zymogenus</taxon>
    </lineage>
</organism>
<comment type="caution">
    <text evidence="2">The sequence shown here is derived from an EMBL/GenBank/DDBJ whole genome shotgun (WGS) entry which is preliminary data.</text>
</comment>
<evidence type="ECO:0000313" key="2">
    <source>
        <dbReference type="EMBL" id="MBN1571649.1"/>
    </source>
</evidence>
<dbReference type="PANTHER" id="PTHR46438:SF11">
    <property type="entry name" value="LIPASE-RELATED"/>
    <property type="match status" value="1"/>
</dbReference>
<dbReference type="Proteomes" id="UP000809273">
    <property type="component" value="Unassembled WGS sequence"/>
</dbReference>
<reference evidence="2" key="1">
    <citation type="journal article" date="2021" name="Environ. Microbiol.">
        <title>Genomic characterization of three novel Desulfobacterota classes expand the metabolic and phylogenetic diversity of the phylum.</title>
        <authorList>
            <person name="Murphy C.L."/>
            <person name="Biggerstaff J."/>
            <person name="Eichhorn A."/>
            <person name="Ewing E."/>
            <person name="Shahan R."/>
            <person name="Soriano D."/>
            <person name="Stewart S."/>
            <person name="VanMol K."/>
            <person name="Walker R."/>
            <person name="Walters P."/>
            <person name="Elshahed M.S."/>
            <person name="Youssef N.H."/>
        </authorList>
    </citation>
    <scope>NUCLEOTIDE SEQUENCE</scope>
    <source>
        <strain evidence="2">Zod_Metabat.24</strain>
    </source>
</reference>